<dbReference type="SUPFAM" id="SSF90229">
    <property type="entry name" value="CCCH zinc finger"/>
    <property type="match status" value="1"/>
</dbReference>
<evidence type="ECO:0000256" key="4">
    <source>
        <dbReference type="PROSITE-ProRule" id="PRU00723"/>
    </source>
</evidence>
<feature type="zinc finger region" description="C3H1-type" evidence="4">
    <location>
        <begin position="348"/>
        <end position="374"/>
    </location>
</feature>
<evidence type="ECO:0000256" key="2">
    <source>
        <dbReference type="ARBA" id="ARBA00022771"/>
    </source>
</evidence>
<dbReference type="PROSITE" id="PS50103">
    <property type="entry name" value="ZF_C3H1"/>
    <property type="match status" value="1"/>
</dbReference>
<sequence>MASKKRKSANVVNSNDSSKKSKEELIAELIVIGVNAPASFSQKQLQALLHSNRQPMPAVNVQTNDDTEVVNDIISENTIRELSANVKSLTETVKSQGEILKTVVDLQKNATGNDVSHTGTQIQSSSQFIETQGYSASGKVSAGMFPHIQTVSQIQRQNIKEGKYINLVSLLIPVNENQSDTQQIEADGSILLLKPKDHRLQRDLSIQEYIEAFNIYKNIVCEFEDRRVELDMFLQDVIEMATKFKGNIFYEYHKAFAKKVAAIKLTKGLTVDWSIRDEKLYSSVCLGRAINTCGVCGSSLHSTEMCYLSDTSQGKNNHSQQKRNPTTPYSKPQSADIDQYGRPKLFHKGREICNYYLAGNCYRGSACRYAHVDMNMKSSTQIKPSTSVPKTTKQANI</sequence>
<keyword evidence="1 4" id="KW-0479">Metal-binding</keyword>
<evidence type="ECO:0000256" key="3">
    <source>
        <dbReference type="ARBA" id="ARBA00022833"/>
    </source>
</evidence>
<dbReference type="InterPro" id="IPR000571">
    <property type="entry name" value="Znf_CCCH"/>
</dbReference>
<organism evidence="7 8">
    <name type="scientific">Mytilus edulis</name>
    <name type="common">Blue mussel</name>
    <dbReference type="NCBI Taxonomy" id="6550"/>
    <lineage>
        <taxon>Eukaryota</taxon>
        <taxon>Metazoa</taxon>
        <taxon>Spiralia</taxon>
        <taxon>Lophotrochozoa</taxon>
        <taxon>Mollusca</taxon>
        <taxon>Bivalvia</taxon>
        <taxon>Autobranchia</taxon>
        <taxon>Pteriomorphia</taxon>
        <taxon>Mytilida</taxon>
        <taxon>Mytiloidea</taxon>
        <taxon>Mytilidae</taxon>
        <taxon>Mytilinae</taxon>
        <taxon>Mytilus</taxon>
    </lineage>
</organism>
<accession>A0A8S3SQD4</accession>
<reference evidence="7" key="1">
    <citation type="submission" date="2021-03" db="EMBL/GenBank/DDBJ databases">
        <authorList>
            <person name="Bekaert M."/>
        </authorList>
    </citation>
    <scope>NUCLEOTIDE SEQUENCE</scope>
</reference>
<dbReference type="AlphaFoldDB" id="A0A8S3SQD4"/>
<feature type="compositionally biased region" description="Polar residues" evidence="5">
    <location>
        <begin position="313"/>
        <end position="333"/>
    </location>
</feature>
<evidence type="ECO:0000259" key="6">
    <source>
        <dbReference type="PROSITE" id="PS50103"/>
    </source>
</evidence>
<evidence type="ECO:0000256" key="1">
    <source>
        <dbReference type="ARBA" id="ARBA00022723"/>
    </source>
</evidence>
<dbReference type="Proteomes" id="UP000683360">
    <property type="component" value="Unassembled WGS sequence"/>
</dbReference>
<evidence type="ECO:0000256" key="5">
    <source>
        <dbReference type="SAM" id="MobiDB-lite"/>
    </source>
</evidence>
<keyword evidence="8" id="KW-1185">Reference proteome</keyword>
<dbReference type="EMBL" id="CAJPWZ010001742">
    <property type="protein sequence ID" value="CAG2222330.1"/>
    <property type="molecule type" value="Genomic_DNA"/>
</dbReference>
<keyword evidence="3 4" id="KW-0862">Zinc</keyword>
<dbReference type="GO" id="GO:0008270">
    <property type="term" value="F:zinc ion binding"/>
    <property type="evidence" value="ECO:0007669"/>
    <property type="project" value="UniProtKB-KW"/>
</dbReference>
<feature type="domain" description="C3H1-type" evidence="6">
    <location>
        <begin position="348"/>
        <end position="374"/>
    </location>
</feature>
<dbReference type="SMART" id="SM00356">
    <property type="entry name" value="ZnF_C3H1"/>
    <property type="match status" value="1"/>
</dbReference>
<dbReference type="Gene3D" id="3.30.1370.210">
    <property type="match status" value="1"/>
</dbReference>
<name>A0A8S3SQD4_MYTED</name>
<protein>
    <recommendedName>
        <fullName evidence="6">C3H1-type domain-containing protein</fullName>
    </recommendedName>
</protein>
<gene>
    <name evidence="7" type="ORF">MEDL_35649</name>
</gene>
<keyword evidence="2 4" id="KW-0863">Zinc-finger</keyword>
<feature type="region of interest" description="Disordered" evidence="5">
    <location>
        <begin position="313"/>
        <end position="337"/>
    </location>
</feature>
<proteinExistence type="predicted"/>
<evidence type="ECO:0000313" key="7">
    <source>
        <dbReference type="EMBL" id="CAG2222330.1"/>
    </source>
</evidence>
<dbReference type="InterPro" id="IPR036855">
    <property type="entry name" value="Znf_CCCH_sf"/>
</dbReference>
<dbReference type="Pfam" id="PF00642">
    <property type="entry name" value="zf-CCCH"/>
    <property type="match status" value="1"/>
</dbReference>
<comment type="caution">
    <text evidence="7">The sequence shown here is derived from an EMBL/GenBank/DDBJ whole genome shotgun (WGS) entry which is preliminary data.</text>
</comment>
<evidence type="ECO:0000313" key="8">
    <source>
        <dbReference type="Proteomes" id="UP000683360"/>
    </source>
</evidence>
<dbReference type="OrthoDB" id="6056673at2759"/>